<keyword evidence="1 3" id="KW-0238">DNA-binding</keyword>
<evidence type="ECO:0000256" key="1">
    <source>
        <dbReference type="ARBA" id="ARBA00023125"/>
    </source>
</evidence>
<dbReference type="EMBL" id="LJYG01000043">
    <property type="protein sequence ID" value="KRQ15424.1"/>
    <property type="molecule type" value="Genomic_DNA"/>
</dbReference>
<dbReference type="InterPro" id="IPR016032">
    <property type="entry name" value="Sig_transdc_resp-reg_C-effctor"/>
</dbReference>
<dbReference type="PROSITE" id="PS50005">
    <property type="entry name" value="TPR"/>
    <property type="match status" value="1"/>
</dbReference>
<feature type="repeat" description="TPR" evidence="2">
    <location>
        <begin position="385"/>
        <end position="418"/>
    </location>
</feature>
<dbReference type="SUPFAM" id="SSF48452">
    <property type="entry name" value="TPR-like"/>
    <property type="match status" value="1"/>
</dbReference>
<dbReference type="InterPro" id="IPR036388">
    <property type="entry name" value="WH-like_DNA-bd_sf"/>
</dbReference>
<dbReference type="InterPro" id="IPR011990">
    <property type="entry name" value="TPR-like_helical_dom_sf"/>
</dbReference>
<dbReference type="SUPFAM" id="SSF46894">
    <property type="entry name" value="C-terminal effector domain of the bipartite response regulators"/>
    <property type="match status" value="1"/>
</dbReference>
<proteinExistence type="predicted"/>
<evidence type="ECO:0000259" key="4">
    <source>
        <dbReference type="PROSITE" id="PS51755"/>
    </source>
</evidence>
<dbReference type="GO" id="GO:0006355">
    <property type="term" value="P:regulation of DNA-templated transcription"/>
    <property type="evidence" value="ECO:0007669"/>
    <property type="project" value="InterPro"/>
</dbReference>
<dbReference type="Gene3D" id="1.25.40.10">
    <property type="entry name" value="Tetratricopeptide repeat domain"/>
    <property type="match status" value="1"/>
</dbReference>
<dbReference type="Gene3D" id="1.10.10.10">
    <property type="entry name" value="Winged helix-like DNA-binding domain superfamily/Winged helix DNA-binding domain"/>
    <property type="match status" value="1"/>
</dbReference>
<dbReference type="InterPro" id="IPR019734">
    <property type="entry name" value="TPR_rpt"/>
</dbReference>
<accession>A0A0R3DZY8</accession>
<dbReference type="Gene3D" id="3.40.50.10070">
    <property type="entry name" value="TolB, N-terminal domain"/>
    <property type="match status" value="1"/>
</dbReference>
<gene>
    <name evidence="5" type="ORF">AOQ71_09335</name>
</gene>
<organism evidence="5 6">
    <name type="scientific">Bradyrhizobium manausense</name>
    <dbReference type="NCBI Taxonomy" id="989370"/>
    <lineage>
        <taxon>Bacteria</taxon>
        <taxon>Pseudomonadati</taxon>
        <taxon>Pseudomonadota</taxon>
        <taxon>Alphaproteobacteria</taxon>
        <taxon>Hyphomicrobiales</taxon>
        <taxon>Nitrobacteraceae</taxon>
        <taxon>Bradyrhizobium</taxon>
    </lineage>
</organism>
<feature type="DNA-binding region" description="OmpR/PhoB-type" evidence="3">
    <location>
        <begin position="1"/>
        <end position="98"/>
    </location>
</feature>
<dbReference type="Pfam" id="PF00486">
    <property type="entry name" value="Trans_reg_C"/>
    <property type="match status" value="1"/>
</dbReference>
<dbReference type="GO" id="GO:0000160">
    <property type="term" value="P:phosphorelay signal transduction system"/>
    <property type="evidence" value="ECO:0007669"/>
    <property type="project" value="InterPro"/>
</dbReference>
<feature type="domain" description="OmpR/PhoB-type" evidence="4">
    <location>
        <begin position="1"/>
        <end position="98"/>
    </location>
</feature>
<name>A0A0R3DZY8_9BRAD</name>
<dbReference type="OrthoDB" id="9807521at2"/>
<dbReference type="AlphaFoldDB" id="A0A0R3DZY8"/>
<dbReference type="SMART" id="SM00862">
    <property type="entry name" value="Trans_reg_C"/>
    <property type="match status" value="1"/>
</dbReference>
<dbReference type="CDD" id="cd00383">
    <property type="entry name" value="trans_reg_C"/>
    <property type="match status" value="1"/>
</dbReference>
<keyword evidence="2" id="KW-0802">TPR repeat</keyword>
<comment type="caution">
    <text evidence="5">The sequence shown here is derived from an EMBL/GenBank/DDBJ whole genome shotgun (WGS) entry which is preliminary data.</text>
</comment>
<evidence type="ECO:0000256" key="3">
    <source>
        <dbReference type="PROSITE-ProRule" id="PRU01091"/>
    </source>
</evidence>
<evidence type="ECO:0000313" key="5">
    <source>
        <dbReference type="EMBL" id="KRQ15424.1"/>
    </source>
</evidence>
<sequence length="519" mass="57898">MRYLFEEYAFDTDRRELHRGDSLIAIAPQVFDLLDYLIRNRDRVVSKDDLVNAVWKGRIVSDAALTTRLNAARIAIGDSGEEQRLIKTLPRKGVRFIGTVAESETREPIGPGSWPGPEAPTLALPDRPSIAVLPFENMSGDPEQQYFADGMTEEITTALSRFKSLFVIGRNTSFTYKGRVVSVKQVGRELGVRYVLEGSVRKAGSKVRITGQLLEAVTDRHLWADHFDGALEDVFGLQDQITAKVVGLIAPKLEQAEIERSRRKPTEKLDSYDFFLRGMALGTSRRAQPLARAFFKEAFERDEEYAAAFAMAAWTFLVQQVTSGLPLTEEMRADAVQFARLGARAANFDAFTLARCGHVLTYFGQEYDRGLLMVEQAVALNPNLAIAWYSRGWVALMCGEPERAIESFDRMIRLSPFDPLRATAWLGISFAHFCQGRFEEGCALAVKAFQFTADTNMLEAYIANSVRAGHAVEAREAAAQLLKLQPDYHASRGRQAVPFRSNDVRKQIASALRAAGLPE</sequence>
<dbReference type="RefSeq" id="WP_057744853.1">
    <property type="nucleotide sequence ID" value="NZ_LJYG01000043.1"/>
</dbReference>
<keyword evidence="6" id="KW-1185">Reference proteome</keyword>
<dbReference type="GO" id="GO:0003677">
    <property type="term" value="F:DNA binding"/>
    <property type="evidence" value="ECO:0007669"/>
    <property type="project" value="UniProtKB-UniRule"/>
</dbReference>
<dbReference type="Pfam" id="PF13431">
    <property type="entry name" value="TPR_17"/>
    <property type="match status" value="1"/>
</dbReference>
<evidence type="ECO:0000313" key="6">
    <source>
        <dbReference type="Proteomes" id="UP000051936"/>
    </source>
</evidence>
<evidence type="ECO:0000256" key="2">
    <source>
        <dbReference type="PROSITE-ProRule" id="PRU00339"/>
    </source>
</evidence>
<dbReference type="STRING" id="989370.AOQ71_09335"/>
<dbReference type="Proteomes" id="UP000051936">
    <property type="component" value="Unassembled WGS sequence"/>
</dbReference>
<dbReference type="PROSITE" id="PS51755">
    <property type="entry name" value="OMPR_PHOB"/>
    <property type="match status" value="1"/>
</dbReference>
<protein>
    <recommendedName>
        <fullName evidence="4">OmpR/PhoB-type domain-containing protein</fullName>
    </recommendedName>
</protein>
<dbReference type="InterPro" id="IPR001867">
    <property type="entry name" value="OmpR/PhoB-type_DNA-bd"/>
</dbReference>
<reference evidence="5 6" key="1">
    <citation type="submission" date="2015-09" db="EMBL/GenBank/DDBJ databases">
        <title>Draft Genome Sequence of Bradyrhizobium manausense Strain BR 3351T, a Novel Symbiotic Nitrogen-Fixing Alphaproteobacterium Isolated from Brazilian Amazon Rain Forest.</title>
        <authorList>
            <person name="De Araujo J.L."/>
            <person name="Zilli J.E."/>
        </authorList>
    </citation>
    <scope>NUCLEOTIDE SEQUENCE [LARGE SCALE GENOMIC DNA]</scope>
    <source>
        <strain evidence="5 6">BR3351</strain>
    </source>
</reference>